<feature type="chain" id="PRO_5002708126" evidence="1">
    <location>
        <begin position="32"/>
        <end position="121"/>
    </location>
</feature>
<organism evidence="2 3">
    <name type="scientific">Parvibaculum lavamentivorans (strain DS-1 / DSM 13023 / NCIMB 13966)</name>
    <dbReference type="NCBI Taxonomy" id="402881"/>
    <lineage>
        <taxon>Bacteria</taxon>
        <taxon>Pseudomonadati</taxon>
        <taxon>Pseudomonadota</taxon>
        <taxon>Alphaproteobacteria</taxon>
        <taxon>Hyphomicrobiales</taxon>
        <taxon>Parvibaculaceae</taxon>
        <taxon>Parvibaculum</taxon>
    </lineage>
</organism>
<dbReference type="STRING" id="402881.Plav_0382"/>
<keyword evidence="3" id="KW-1185">Reference proteome</keyword>
<accession>A7HQ22</accession>
<feature type="signal peptide" evidence="1">
    <location>
        <begin position="1"/>
        <end position="31"/>
    </location>
</feature>
<keyword evidence="1" id="KW-0732">Signal</keyword>
<dbReference type="KEGG" id="pla:Plav_0382"/>
<dbReference type="AlphaFoldDB" id="A7HQ22"/>
<dbReference type="RefSeq" id="WP_011995296.1">
    <property type="nucleotide sequence ID" value="NC_009719.1"/>
</dbReference>
<dbReference type="HOGENOM" id="CLU_2035752_0_0_5"/>
<protein>
    <submittedName>
        <fullName evidence="2">Uncharacterized protein</fullName>
    </submittedName>
</protein>
<evidence type="ECO:0000313" key="2">
    <source>
        <dbReference type="EMBL" id="ABS62005.1"/>
    </source>
</evidence>
<name>A7HQ22_PARL1</name>
<dbReference type="Proteomes" id="UP000006377">
    <property type="component" value="Chromosome"/>
</dbReference>
<dbReference type="EMBL" id="CP000774">
    <property type="protein sequence ID" value="ABS62005.1"/>
    <property type="molecule type" value="Genomic_DNA"/>
</dbReference>
<evidence type="ECO:0000313" key="3">
    <source>
        <dbReference type="Proteomes" id="UP000006377"/>
    </source>
</evidence>
<proteinExistence type="predicted"/>
<sequence length="121" mass="13298">MAGTVFPFPEAGKWALGAFFVLALAAAPLHAQDAEDAAPAEAGDIVYELSDPVDSPPVNFRSDVDADFDTPQLNDAEMYAEEYERRQREDKIRKRDQIERIQNFSAGAVTTDGVTTDTFGR</sequence>
<reference evidence="2 3" key="1">
    <citation type="journal article" date="2011" name="Stand. Genomic Sci.">
        <title>Complete genome sequence of Parvibaculum lavamentivorans type strain (DS-1(T)).</title>
        <authorList>
            <person name="Schleheck D."/>
            <person name="Weiss M."/>
            <person name="Pitluck S."/>
            <person name="Bruce D."/>
            <person name="Land M.L."/>
            <person name="Han S."/>
            <person name="Saunders E."/>
            <person name="Tapia R."/>
            <person name="Detter C."/>
            <person name="Brettin T."/>
            <person name="Han J."/>
            <person name="Woyke T."/>
            <person name="Goodwin L."/>
            <person name="Pennacchio L."/>
            <person name="Nolan M."/>
            <person name="Cook A.M."/>
            <person name="Kjelleberg S."/>
            <person name="Thomas T."/>
        </authorList>
    </citation>
    <scope>NUCLEOTIDE SEQUENCE [LARGE SCALE GENOMIC DNA]</scope>
    <source>
        <strain evidence="3">DS-1 / DSM 13023 / NCIMB 13966</strain>
    </source>
</reference>
<evidence type="ECO:0000256" key="1">
    <source>
        <dbReference type="SAM" id="SignalP"/>
    </source>
</evidence>
<gene>
    <name evidence="2" type="ordered locus">Plav_0382</name>
</gene>